<dbReference type="Gramene" id="mRNA:HanXRQr2_Chr07g0301581">
    <property type="protein sequence ID" value="CDS:HanXRQr2_Chr07g0301581.1"/>
    <property type="gene ID" value="HanXRQr2_Chr07g0301581"/>
</dbReference>
<comment type="caution">
    <text evidence="2">The sequence shown here is derived from an EMBL/GenBank/DDBJ whole genome shotgun (WGS) entry which is preliminary data.</text>
</comment>
<dbReference type="AlphaFoldDB" id="A0A9K3NH01"/>
<protein>
    <submittedName>
        <fullName evidence="2">Uncharacterized protein</fullName>
    </submittedName>
</protein>
<feature type="region of interest" description="Disordered" evidence="1">
    <location>
        <begin position="1"/>
        <end position="53"/>
    </location>
</feature>
<sequence>MVREDEGSWVDVPTKARARPATTKDRRVTKGTLQSSTSLTSQQDAIFGMLPSS</sequence>
<gene>
    <name evidence="2" type="ORF">HanXRQr2_Chr07g0301581</name>
</gene>
<reference evidence="2" key="2">
    <citation type="submission" date="2020-06" db="EMBL/GenBank/DDBJ databases">
        <title>Helianthus annuus Genome sequencing and assembly Release 2.</title>
        <authorList>
            <person name="Gouzy J."/>
            <person name="Langlade N."/>
            <person name="Munos S."/>
        </authorList>
    </citation>
    <scope>NUCLEOTIDE SEQUENCE</scope>
    <source>
        <tissue evidence="2">Leaves</tissue>
    </source>
</reference>
<feature type="compositionally biased region" description="Low complexity" evidence="1">
    <location>
        <begin position="32"/>
        <end position="43"/>
    </location>
</feature>
<evidence type="ECO:0000313" key="2">
    <source>
        <dbReference type="EMBL" id="KAF5799178.1"/>
    </source>
</evidence>
<proteinExistence type="predicted"/>
<dbReference type="EMBL" id="MNCJ02000322">
    <property type="protein sequence ID" value="KAF5799178.1"/>
    <property type="molecule type" value="Genomic_DNA"/>
</dbReference>
<keyword evidence="3" id="KW-1185">Reference proteome</keyword>
<evidence type="ECO:0000313" key="3">
    <source>
        <dbReference type="Proteomes" id="UP000215914"/>
    </source>
</evidence>
<accession>A0A9K3NH01</accession>
<name>A0A9K3NH01_HELAN</name>
<reference evidence="2" key="1">
    <citation type="journal article" date="2017" name="Nature">
        <title>The sunflower genome provides insights into oil metabolism, flowering and Asterid evolution.</title>
        <authorList>
            <person name="Badouin H."/>
            <person name="Gouzy J."/>
            <person name="Grassa C.J."/>
            <person name="Murat F."/>
            <person name="Staton S.E."/>
            <person name="Cottret L."/>
            <person name="Lelandais-Briere C."/>
            <person name="Owens G.L."/>
            <person name="Carrere S."/>
            <person name="Mayjonade B."/>
            <person name="Legrand L."/>
            <person name="Gill N."/>
            <person name="Kane N.C."/>
            <person name="Bowers J.E."/>
            <person name="Hubner S."/>
            <person name="Bellec A."/>
            <person name="Berard A."/>
            <person name="Berges H."/>
            <person name="Blanchet N."/>
            <person name="Boniface M.C."/>
            <person name="Brunel D."/>
            <person name="Catrice O."/>
            <person name="Chaidir N."/>
            <person name="Claudel C."/>
            <person name="Donnadieu C."/>
            <person name="Faraut T."/>
            <person name="Fievet G."/>
            <person name="Helmstetter N."/>
            <person name="King M."/>
            <person name="Knapp S.J."/>
            <person name="Lai Z."/>
            <person name="Le Paslier M.C."/>
            <person name="Lippi Y."/>
            <person name="Lorenzon L."/>
            <person name="Mandel J.R."/>
            <person name="Marage G."/>
            <person name="Marchand G."/>
            <person name="Marquand E."/>
            <person name="Bret-Mestries E."/>
            <person name="Morien E."/>
            <person name="Nambeesan S."/>
            <person name="Nguyen T."/>
            <person name="Pegot-Espagnet P."/>
            <person name="Pouilly N."/>
            <person name="Raftis F."/>
            <person name="Sallet E."/>
            <person name="Schiex T."/>
            <person name="Thomas J."/>
            <person name="Vandecasteele C."/>
            <person name="Vares D."/>
            <person name="Vear F."/>
            <person name="Vautrin S."/>
            <person name="Crespi M."/>
            <person name="Mangin B."/>
            <person name="Burke J.M."/>
            <person name="Salse J."/>
            <person name="Munos S."/>
            <person name="Vincourt P."/>
            <person name="Rieseberg L.H."/>
            <person name="Langlade N.B."/>
        </authorList>
    </citation>
    <scope>NUCLEOTIDE SEQUENCE</scope>
    <source>
        <tissue evidence="2">Leaves</tissue>
    </source>
</reference>
<organism evidence="2 3">
    <name type="scientific">Helianthus annuus</name>
    <name type="common">Common sunflower</name>
    <dbReference type="NCBI Taxonomy" id="4232"/>
    <lineage>
        <taxon>Eukaryota</taxon>
        <taxon>Viridiplantae</taxon>
        <taxon>Streptophyta</taxon>
        <taxon>Embryophyta</taxon>
        <taxon>Tracheophyta</taxon>
        <taxon>Spermatophyta</taxon>
        <taxon>Magnoliopsida</taxon>
        <taxon>eudicotyledons</taxon>
        <taxon>Gunneridae</taxon>
        <taxon>Pentapetalae</taxon>
        <taxon>asterids</taxon>
        <taxon>campanulids</taxon>
        <taxon>Asterales</taxon>
        <taxon>Asteraceae</taxon>
        <taxon>Asteroideae</taxon>
        <taxon>Heliantheae alliance</taxon>
        <taxon>Heliantheae</taxon>
        <taxon>Helianthus</taxon>
    </lineage>
</organism>
<evidence type="ECO:0000256" key="1">
    <source>
        <dbReference type="SAM" id="MobiDB-lite"/>
    </source>
</evidence>
<dbReference type="Proteomes" id="UP000215914">
    <property type="component" value="Unassembled WGS sequence"/>
</dbReference>